<keyword evidence="1" id="KW-0812">Transmembrane</keyword>
<feature type="transmembrane region" description="Helical" evidence="1">
    <location>
        <begin position="199"/>
        <end position="219"/>
    </location>
</feature>
<feature type="transmembrane region" description="Helical" evidence="1">
    <location>
        <begin position="388"/>
        <end position="411"/>
    </location>
</feature>
<dbReference type="EMBL" id="SJFN01000026">
    <property type="protein sequence ID" value="TBW35344.1"/>
    <property type="molecule type" value="Genomic_DNA"/>
</dbReference>
<keyword evidence="1" id="KW-0472">Membrane</keyword>
<dbReference type="OrthoDB" id="8409957at2"/>
<evidence type="ECO:0008006" key="4">
    <source>
        <dbReference type="Google" id="ProtNLM"/>
    </source>
</evidence>
<organism evidence="2 3">
    <name type="scientific">Siculibacillus lacustris</name>
    <dbReference type="NCBI Taxonomy" id="1549641"/>
    <lineage>
        <taxon>Bacteria</taxon>
        <taxon>Pseudomonadati</taxon>
        <taxon>Pseudomonadota</taxon>
        <taxon>Alphaproteobacteria</taxon>
        <taxon>Hyphomicrobiales</taxon>
        <taxon>Ancalomicrobiaceae</taxon>
        <taxon>Siculibacillus</taxon>
    </lineage>
</organism>
<feature type="transmembrane region" description="Helical" evidence="1">
    <location>
        <begin position="240"/>
        <end position="257"/>
    </location>
</feature>
<dbReference type="RefSeq" id="WP_131310655.1">
    <property type="nucleotide sequence ID" value="NZ_SJFN01000026.1"/>
</dbReference>
<evidence type="ECO:0000313" key="2">
    <source>
        <dbReference type="EMBL" id="TBW35344.1"/>
    </source>
</evidence>
<feature type="transmembrane region" description="Helical" evidence="1">
    <location>
        <begin position="119"/>
        <end position="143"/>
    </location>
</feature>
<reference evidence="2 3" key="1">
    <citation type="submission" date="2019-02" db="EMBL/GenBank/DDBJ databases">
        <title>Siculibacillus lacustris gen. nov., sp. nov., a new rosette-forming bacterium isolated from a freshwater crater lake (Lake St. Ana, Romania).</title>
        <authorList>
            <person name="Felfoldi T."/>
            <person name="Marton Z."/>
            <person name="Szabo A."/>
            <person name="Mentes A."/>
            <person name="Boka K."/>
            <person name="Marialigeti K."/>
            <person name="Mathe I."/>
            <person name="Koncz M."/>
            <person name="Schumann P."/>
            <person name="Toth E."/>
        </authorList>
    </citation>
    <scope>NUCLEOTIDE SEQUENCE [LARGE SCALE GENOMIC DNA]</scope>
    <source>
        <strain evidence="2 3">SA-279</strain>
    </source>
</reference>
<sequence length="451" mass="47436">MARSTNLLVLATGLLLIFGQTAHVPAATQVAIGAAILATLAQWRTVPVMARIFVVAALVLGPAVALWFPRRIGELHAALIQGVAFAVLLSTIGVLRHAVRHSAIAQRAARFLVSVPRRGRYAAVNVGSHFLSLLFNVGIIALIGELLGSGDKARMPKRQRQELLLAGMRGTVLMTIWSPMGLGFAIVTTGIDRLDPVRFLVLSFLSAILLLALTCFVFGRSDDGSEDRSADGAPQSSKPVWAILAVSAALLAATILLHEFQGMSFILATAAVIPLFSIVWVMFEPATEPKPLVVHLAGMFRGLTDMRGESAIFLSANVIGAAISICVREQAFWGAVQNGTYPDLAIIGLCLLIVPLAGALMIPHSIFVVLLVQLFGHGTTGAGHPMTLALALTLGWAMAIAVSPISAMSLITGSLTGVSSHVVGLSWNARFALLLLVCSSLLVAGAYALGL</sequence>
<keyword evidence="3" id="KW-1185">Reference proteome</keyword>
<feature type="transmembrane region" description="Helical" evidence="1">
    <location>
        <begin position="345"/>
        <end position="376"/>
    </location>
</feature>
<evidence type="ECO:0000256" key="1">
    <source>
        <dbReference type="SAM" id="Phobius"/>
    </source>
</evidence>
<gene>
    <name evidence="2" type="ORF">EYW49_16115</name>
</gene>
<feature type="transmembrane region" description="Helical" evidence="1">
    <location>
        <begin position="263"/>
        <end position="283"/>
    </location>
</feature>
<evidence type="ECO:0000313" key="3">
    <source>
        <dbReference type="Proteomes" id="UP000292781"/>
    </source>
</evidence>
<feature type="transmembrane region" description="Helical" evidence="1">
    <location>
        <begin position="75"/>
        <end position="99"/>
    </location>
</feature>
<proteinExistence type="predicted"/>
<feature type="transmembrane region" description="Helical" evidence="1">
    <location>
        <begin position="311"/>
        <end position="333"/>
    </location>
</feature>
<name>A0A4Q9VL94_9HYPH</name>
<feature type="transmembrane region" description="Helical" evidence="1">
    <location>
        <begin position="50"/>
        <end position="68"/>
    </location>
</feature>
<dbReference type="AlphaFoldDB" id="A0A4Q9VL94"/>
<accession>A0A4Q9VL94</accession>
<feature type="transmembrane region" description="Helical" evidence="1">
    <location>
        <begin position="431"/>
        <end position="450"/>
    </location>
</feature>
<dbReference type="Proteomes" id="UP000292781">
    <property type="component" value="Unassembled WGS sequence"/>
</dbReference>
<feature type="transmembrane region" description="Helical" evidence="1">
    <location>
        <begin position="163"/>
        <end position="187"/>
    </location>
</feature>
<protein>
    <recommendedName>
        <fullName evidence="4">DUF401 family protein</fullName>
    </recommendedName>
</protein>
<keyword evidence="1" id="KW-1133">Transmembrane helix</keyword>
<comment type="caution">
    <text evidence="2">The sequence shown here is derived from an EMBL/GenBank/DDBJ whole genome shotgun (WGS) entry which is preliminary data.</text>
</comment>